<dbReference type="PANTHER" id="PTHR30160:SF7">
    <property type="entry name" value="ADP-HEPTOSE--LPS HEPTOSYLTRANSFERASE 2"/>
    <property type="match status" value="1"/>
</dbReference>
<evidence type="ECO:0000313" key="2">
    <source>
        <dbReference type="EMBL" id="KJJ84952.1"/>
    </source>
</evidence>
<reference evidence="2 3" key="1">
    <citation type="submission" date="2015-02" db="EMBL/GenBank/DDBJ databases">
        <title>Single-cell genomics of uncultivated deep-branching MTB reveals a conserved set of magnetosome genes.</title>
        <authorList>
            <person name="Kolinko S."/>
            <person name="Richter M."/>
            <person name="Glockner F.O."/>
            <person name="Brachmann A."/>
            <person name="Schuler D."/>
        </authorList>
    </citation>
    <scope>NUCLEOTIDE SEQUENCE [LARGE SCALE GENOMIC DNA]</scope>
    <source>
        <strain evidence="2">SKK-01</strain>
    </source>
</reference>
<protein>
    <submittedName>
        <fullName evidence="2">Uncharacterized protein</fullName>
    </submittedName>
</protein>
<feature type="transmembrane region" description="Helical" evidence="1">
    <location>
        <begin position="12"/>
        <end position="31"/>
    </location>
</feature>
<proteinExistence type="predicted"/>
<keyword evidence="1" id="KW-0812">Transmembrane</keyword>
<gene>
    <name evidence="2" type="ORF">OMAG_001182</name>
</gene>
<comment type="caution">
    <text evidence="2">The sequence shown here is derived from an EMBL/GenBank/DDBJ whole genome shotgun (WGS) entry which is preliminary data.</text>
</comment>
<dbReference type="GO" id="GO:0009244">
    <property type="term" value="P:lipopolysaccharide core region biosynthetic process"/>
    <property type="evidence" value="ECO:0007669"/>
    <property type="project" value="TreeGrafter"/>
</dbReference>
<name>A0A0F0CNV9_9BACT</name>
<accession>A0A0F0CNV9</accession>
<dbReference type="EMBL" id="JYNY01000232">
    <property type="protein sequence ID" value="KJJ84952.1"/>
    <property type="molecule type" value="Genomic_DNA"/>
</dbReference>
<dbReference type="Gene3D" id="3.40.50.2000">
    <property type="entry name" value="Glycogen Phosphorylase B"/>
    <property type="match status" value="2"/>
</dbReference>
<dbReference type="SUPFAM" id="SSF53756">
    <property type="entry name" value="UDP-Glycosyltransferase/glycogen phosphorylase"/>
    <property type="match status" value="2"/>
</dbReference>
<dbReference type="GO" id="GO:0005829">
    <property type="term" value="C:cytosol"/>
    <property type="evidence" value="ECO:0007669"/>
    <property type="project" value="TreeGrafter"/>
</dbReference>
<sequence length="1501" mass="173827">MPYVIKKNILNLIKILFNTLFFIYTLNSYTYSEILPTTLQIPSFFNTIKDAEFFENLLLAHLKYATTGIDINNLNYKLMPAFSDDINGVINFQEKKRENNYWAIPCAIHIKTNNCTFEYTATIKENEDISIQSILPKNFLSQNNTVKNKSKNQISEENYYADRPLDGIPKSEIKNILILTEDKILGVKLGETIIELWPLATPLLKKFPDANILIASEFSEIFNGKTFHNKIKILPQETLAELRTSPEKIEKFFNTNNFDLIFYIGMHAGIVKKIVYSKNNTKPKPYLCQIVSPLSITQAFSTAIKETNLMSDNNYNFIAFWDTHGKKYIINTTNIFKNIMKSSKNSNFEFGWAGIWNLTIKMYESLGLKVNRKNLLQLKLSNEETFGAIKWLKNLFDESTKEYKHIKFDPQKKIIVVNVYAVTQKNILTEDEWSGIIAKLAHEIKDAYFIFPRGGKMDPDYEYVERIVRNAKIILKEDVTHKDNLNDIQLVLPRKNIYPYMHDLLGISNAVVSLDTGFSHLASGVYNLPLCLITSPNIIHWIPPKDNIFTIFFQGVFQNASRYLKETEIKKQERINNEIKNLADWLNKQASMKHTLSKRLSSLSDEYASILDKNLLNHYSIDAPLDEKKIHDFAANIVKQLKLPESITPEIKFVNTSEQIGIELSRFSIKLRAFSNKKTYLLIDANNKNQEYLSDILNNESNKIEFIHELLGRSITRITFPEFSDKDLNTKDSIPQNYFKNSIKTRNILEELIARLITIEAILKLSRENINTVSNKEIESLLKIYIPGNTTLTLENIKKILEHNTQNTELSNIFLSDIPLNQQEKILSLLNEKYLPRLNSLFAYWRNEEVAIKEPLTLLPKKEIKNVLLYYDNVAPFKLGEVIMELWPLVAGFLQDFPDSKIYIAAPLAEVFKGQYFGERIKILDHSKTTLLKSSAETVTHFVSDNHINLIISLDTTRNNFIKTLSNYPRLMDKPYLLQIDSITNNLSTFLPTIDKNITKKFSFHDKLNIKYKISGSENLLKTITSPDDYSTPALYTTIINQPQNIFPLAGGWLLSIERCRILGLNISKDNMPEMKISTDESENATKWIWDICQKENHCTMNYNKKIVIINTYAVTQNSFLSEEEWANIIQRIITKTKNIIFVFTHGGKMDEDYYHIERIIKKIKIKLASDTSLNYKHSIKKIILTREDISPKIHNLMGIASACVTIDTGFSHMASGIFNIPTAIFTSKNIEHWLPPRKNIIPLYLLTTNDYLMYDFTWNEKEISARKKKLYNHTQKIIDWINSDKIKTLGEILDNINNNDALRIKNNKHSEILKNFIDSLLSITINKKIILAFGYEDLSSRNTKLSGIIKSFKFLKNHIYYKRFLQNFIVIESSKREIWGKIEPYTKDADSSIFLFSSNTKDINKDGLKSNNIHKIIINDTGFPPDAYYPLFEIILLSIAHKYPDNNIVNMKEIFDKSNILYMEEKNKELIFYLLPNPIILRESDLIKAYAYRKKLITAL</sequence>
<keyword evidence="1" id="KW-1133">Transmembrane helix</keyword>
<keyword evidence="3" id="KW-1185">Reference proteome</keyword>
<organism evidence="2 3">
    <name type="scientific">Candidatus Omnitrophus magneticus</name>
    <dbReference type="NCBI Taxonomy" id="1609969"/>
    <lineage>
        <taxon>Bacteria</taxon>
        <taxon>Pseudomonadati</taxon>
        <taxon>Candidatus Omnitrophota</taxon>
        <taxon>Candidatus Omnitrophus</taxon>
    </lineage>
</organism>
<evidence type="ECO:0000256" key="1">
    <source>
        <dbReference type="SAM" id="Phobius"/>
    </source>
</evidence>
<dbReference type="Proteomes" id="UP000033428">
    <property type="component" value="Unassembled WGS sequence"/>
</dbReference>
<keyword evidence="1" id="KW-0472">Membrane</keyword>
<dbReference type="InterPro" id="IPR051199">
    <property type="entry name" value="LPS_LOS_Heptosyltrfase"/>
</dbReference>
<evidence type="ECO:0000313" key="3">
    <source>
        <dbReference type="Proteomes" id="UP000033428"/>
    </source>
</evidence>
<dbReference type="PANTHER" id="PTHR30160">
    <property type="entry name" value="TETRAACYLDISACCHARIDE 4'-KINASE-RELATED"/>
    <property type="match status" value="1"/>
</dbReference>
<dbReference type="GO" id="GO:0008713">
    <property type="term" value="F:ADP-heptose-lipopolysaccharide heptosyltransferase activity"/>
    <property type="evidence" value="ECO:0007669"/>
    <property type="project" value="TreeGrafter"/>
</dbReference>